<dbReference type="eggNOG" id="ENOG502RT0P">
    <property type="taxonomic scope" value="Eukaryota"/>
</dbReference>
<dbReference type="InParanoid" id="A0BIV8"/>
<proteinExistence type="predicted"/>
<dbReference type="RefSeq" id="XP_001425873.1">
    <property type="nucleotide sequence ID" value="XM_001425836.1"/>
</dbReference>
<dbReference type="EMBL" id="CT867997">
    <property type="protein sequence ID" value="CAK58475.1"/>
    <property type="molecule type" value="Genomic_DNA"/>
</dbReference>
<feature type="transmembrane region" description="Helical" evidence="1">
    <location>
        <begin position="60"/>
        <end position="81"/>
    </location>
</feature>
<feature type="transmembrane region" description="Helical" evidence="1">
    <location>
        <begin position="33"/>
        <end position="54"/>
    </location>
</feature>
<feature type="transmembrane region" description="Helical" evidence="1">
    <location>
        <begin position="112"/>
        <end position="130"/>
    </location>
</feature>
<organism evidence="2 3">
    <name type="scientific">Paramecium tetraurelia</name>
    <dbReference type="NCBI Taxonomy" id="5888"/>
    <lineage>
        <taxon>Eukaryota</taxon>
        <taxon>Sar</taxon>
        <taxon>Alveolata</taxon>
        <taxon>Ciliophora</taxon>
        <taxon>Intramacronucleata</taxon>
        <taxon>Oligohymenophorea</taxon>
        <taxon>Peniculida</taxon>
        <taxon>Parameciidae</taxon>
        <taxon>Paramecium</taxon>
    </lineage>
</organism>
<gene>
    <name evidence="2" type="ORF">GSPATT00004848001</name>
</gene>
<evidence type="ECO:0000313" key="2">
    <source>
        <dbReference type="EMBL" id="CAK58475.1"/>
    </source>
</evidence>
<feature type="transmembrane region" description="Helical" evidence="1">
    <location>
        <begin position="88"/>
        <end position="106"/>
    </location>
</feature>
<dbReference type="OMA" id="IVMNIFE"/>
<sequence length="668" mass="79092">MNNLLFNRWTLRFRNQDFEDLYEIEMSKYRLHYFRIIEIVVMLLSFYFFIIYLIDGQHLVLIISLAVLGAFILGVLIITKIFDKKIRYYYFFMYLMSIIISVYIATETKQKALYLYGFYSGSISVIQYLFSSFRLRLLAFVIVPTVQLYILDALTNQDFSYIILMFASQFLVVIYSHYNEFMFRLAFSYTHLNAKYRELLEEYVPHSFFAISLNEHNNSFQLEFLNQQAKNQLNIEDTKSMIEVLRNIQVSHKNQIPTFVDLSSIPMQKSADLSAKKVQQKRQTLEEYSFYKIKQNLSIKHDDLKLIENLDGVYFENEKEKNKILSIDIRQLTYGKNYLLFVLKEEKPQQVMTKNEEQIKFLNKIITSVSNQILALLSNLSSAILNLNSVGNDKVWSIKCLNLSIMNQFQNFYYFVNACRINNDSVSYKVVNLKNFIKNLEPYFQYMSDALKKKFVIQLCLEDCNVKINSKFLSQIVMNIFEQCLAQADVNTIITLTIRTELNLNPLKQENIPLENSCIKEFDFIKKVVLESEESPTKTDFQKLIKFEFSFLTERFIELQPQTQIILNPKSFEDFQSNNNQDFILTYPITNFLLKKIGPYNSVQQSQNVYYENNSVQKDFMNVFPSMMDLIQTHNVYQNKLSFYIYTDQTQLTQSFIKFLHQKSFLDS</sequence>
<protein>
    <recommendedName>
        <fullName evidence="4">Transmembrane protein</fullName>
    </recommendedName>
</protein>
<keyword evidence="3" id="KW-1185">Reference proteome</keyword>
<keyword evidence="1" id="KW-0472">Membrane</keyword>
<evidence type="ECO:0000256" key="1">
    <source>
        <dbReference type="SAM" id="Phobius"/>
    </source>
</evidence>
<evidence type="ECO:0000313" key="3">
    <source>
        <dbReference type="Proteomes" id="UP000000600"/>
    </source>
</evidence>
<dbReference type="OrthoDB" id="306947at2759"/>
<evidence type="ECO:0008006" key="4">
    <source>
        <dbReference type="Google" id="ProtNLM"/>
    </source>
</evidence>
<dbReference type="AlphaFoldDB" id="A0BIV8"/>
<accession>A0BIV8</accession>
<dbReference type="Proteomes" id="UP000000600">
    <property type="component" value="Unassembled WGS sequence"/>
</dbReference>
<dbReference type="HOGENOM" id="CLU_013340_0_0_1"/>
<dbReference type="GeneID" id="5011657"/>
<name>A0BIV8_PARTE</name>
<dbReference type="KEGG" id="ptm:GSPATT00004848001"/>
<reference evidence="2 3" key="1">
    <citation type="journal article" date="2006" name="Nature">
        <title>Global trends of whole-genome duplications revealed by the ciliate Paramecium tetraurelia.</title>
        <authorList>
            <consortium name="Genoscope"/>
            <person name="Aury J.-M."/>
            <person name="Jaillon O."/>
            <person name="Duret L."/>
            <person name="Noel B."/>
            <person name="Jubin C."/>
            <person name="Porcel B.M."/>
            <person name="Segurens B."/>
            <person name="Daubin V."/>
            <person name="Anthouard V."/>
            <person name="Aiach N."/>
            <person name="Arnaiz O."/>
            <person name="Billaut A."/>
            <person name="Beisson J."/>
            <person name="Blanc I."/>
            <person name="Bouhouche K."/>
            <person name="Camara F."/>
            <person name="Duharcourt S."/>
            <person name="Guigo R."/>
            <person name="Gogendeau D."/>
            <person name="Katinka M."/>
            <person name="Keller A.-M."/>
            <person name="Kissmehl R."/>
            <person name="Klotz C."/>
            <person name="Koll F."/>
            <person name="Le Moue A."/>
            <person name="Lepere C."/>
            <person name="Malinsky S."/>
            <person name="Nowacki M."/>
            <person name="Nowak J.K."/>
            <person name="Plattner H."/>
            <person name="Poulain J."/>
            <person name="Ruiz F."/>
            <person name="Serrano V."/>
            <person name="Zagulski M."/>
            <person name="Dessen P."/>
            <person name="Betermier M."/>
            <person name="Weissenbach J."/>
            <person name="Scarpelli C."/>
            <person name="Schachter V."/>
            <person name="Sperling L."/>
            <person name="Meyer E."/>
            <person name="Cohen J."/>
            <person name="Wincker P."/>
        </authorList>
    </citation>
    <scope>NUCLEOTIDE SEQUENCE [LARGE SCALE GENOMIC DNA]</scope>
    <source>
        <strain evidence="2 3">Stock d4-2</strain>
    </source>
</reference>
<feature type="transmembrane region" description="Helical" evidence="1">
    <location>
        <begin position="161"/>
        <end position="178"/>
    </location>
</feature>
<keyword evidence="1" id="KW-1133">Transmembrane helix</keyword>
<keyword evidence="1" id="KW-0812">Transmembrane</keyword>